<organism evidence="5">
    <name type="scientific">marine sediment metagenome</name>
    <dbReference type="NCBI Taxonomy" id="412755"/>
    <lineage>
        <taxon>unclassified sequences</taxon>
        <taxon>metagenomes</taxon>
        <taxon>ecological metagenomes</taxon>
    </lineage>
</organism>
<dbReference type="GO" id="GO:0140359">
    <property type="term" value="F:ABC-type transporter activity"/>
    <property type="evidence" value="ECO:0007669"/>
    <property type="project" value="InterPro"/>
</dbReference>
<dbReference type="SUPFAM" id="SSF52540">
    <property type="entry name" value="P-loop containing nucleoside triphosphate hydrolases"/>
    <property type="match status" value="1"/>
</dbReference>
<dbReference type="EMBL" id="LAZR01006982">
    <property type="protein sequence ID" value="KKM88267.1"/>
    <property type="molecule type" value="Genomic_DNA"/>
</dbReference>
<dbReference type="InterPro" id="IPR003439">
    <property type="entry name" value="ABC_transporter-like_ATP-bd"/>
</dbReference>
<dbReference type="InterPro" id="IPR015855">
    <property type="entry name" value="ABC_transpr_MalK-like"/>
</dbReference>
<keyword evidence="3" id="KW-0067">ATP-binding</keyword>
<evidence type="ECO:0000256" key="3">
    <source>
        <dbReference type="ARBA" id="ARBA00022840"/>
    </source>
</evidence>
<dbReference type="Gene3D" id="3.40.50.300">
    <property type="entry name" value="P-loop containing nucleotide triphosphate hydrolases"/>
    <property type="match status" value="1"/>
</dbReference>
<dbReference type="AlphaFoldDB" id="A0A0F9P4A4"/>
<dbReference type="GO" id="GO:0055052">
    <property type="term" value="C:ATP-binding cassette (ABC) transporter complex, substrate-binding subunit-containing"/>
    <property type="evidence" value="ECO:0007669"/>
    <property type="project" value="TreeGrafter"/>
</dbReference>
<evidence type="ECO:0000256" key="1">
    <source>
        <dbReference type="ARBA" id="ARBA00022448"/>
    </source>
</evidence>
<dbReference type="GO" id="GO:0005524">
    <property type="term" value="F:ATP binding"/>
    <property type="evidence" value="ECO:0007669"/>
    <property type="project" value="UniProtKB-KW"/>
</dbReference>
<proteinExistence type="predicted"/>
<dbReference type="InterPro" id="IPR012340">
    <property type="entry name" value="NA-bd_OB-fold"/>
</dbReference>
<dbReference type="Gene3D" id="2.40.50.100">
    <property type="match status" value="1"/>
</dbReference>
<gene>
    <name evidence="5" type="ORF">LCGC14_1260440</name>
</gene>
<dbReference type="GO" id="GO:0016887">
    <property type="term" value="F:ATP hydrolysis activity"/>
    <property type="evidence" value="ECO:0007669"/>
    <property type="project" value="InterPro"/>
</dbReference>
<dbReference type="PROSITE" id="PS50893">
    <property type="entry name" value="ABC_TRANSPORTER_2"/>
    <property type="match status" value="1"/>
</dbReference>
<evidence type="ECO:0000313" key="5">
    <source>
        <dbReference type="EMBL" id="KKM88267.1"/>
    </source>
</evidence>
<keyword evidence="1" id="KW-0813">Transport</keyword>
<accession>A0A0F9P4A4</accession>
<protein>
    <recommendedName>
        <fullName evidence="4">ABC transporter domain-containing protein</fullName>
    </recommendedName>
</protein>
<feature type="non-terminal residue" evidence="5">
    <location>
        <position position="1"/>
    </location>
</feature>
<dbReference type="PROSITE" id="PS00211">
    <property type="entry name" value="ABC_TRANSPORTER_1"/>
    <property type="match status" value="1"/>
</dbReference>
<comment type="caution">
    <text evidence="5">The sequence shown here is derived from an EMBL/GenBank/DDBJ whole genome shotgun (WGS) entry which is preliminary data.</text>
</comment>
<evidence type="ECO:0000256" key="2">
    <source>
        <dbReference type="ARBA" id="ARBA00022741"/>
    </source>
</evidence>
<dbReference type="NCBIfam" id="NF008653">
    <property type="entry name" value="PRK11650.1"/>
    <property type="match status" value="1"/>
</dbReference>
<dbReference type="InterPro" id="IPR008995">
    <property type="entry name" value="Mo/tungstate-bd_C_term_dom"/>
</dbReference>
<keyword evidence="2" id="KW-0547">Nucleotide-binding</keyword>
<evidence type="ECO:0000259" key="4">
    <source>
        <dbReference type="PROSITE" id="PS50893"/>
    </source>
</evidence>
<dbReference type="GO" id="GO:0008643">
    <property type="term" value="P:carbohydrate transport"/>
    <property type="evidence" value="ECO:0007669"/>
    <property type="project" value="InterPro"/>
</dbReference>
<dbReference type="Pfam" id="PF00005">
    <property type="entry name" value="ABC_tran"/>
    <property type="match status" value="1"/>
</dbReference>
<dbReference type="PANTHER" id="PTHR43875:SF1">
    <property type="entry name" value="OSMOPROTECTIVE COMPOUNDS UPTAKE ATP-BINDING PROTEIN GGTA"/>
    <property type="match status" value="1"/>
</dbReference>
<dbReference type="Gene3D" id="2.40.50.140">
    <property type="entry name" value="Nucleic acid-binding proteins"/>
    <property type="match status" value="1"/>
</dbReference>
<dbReference type="SMART" id="SM00382">
    <property type="entry name" value="AAA"/>
    <property type="match status" value="1"/>
</dbReference>
<feature type="domain" description="ABC transporter" evidence="4">
    <location>
        <begin position="7"/>
        <end position="237"/>
    </location>
</feature>
<dbReference type="InterPro" id="IPR047641">
    <property type="entry name" value="ABC_transpr_MalK/UgpC-like"/>
</dbReference>
<dbReference type="CDD" id="cd03301">
    <property type="entry name" value="ABC_MalK_N"/>
    <property type="match status" value="1"/>
</dbReference>
<name>A0A0F9P4A4_9ZZZZ</name>
<dbReference type="PANTHER" id="PTHR43875">
    <property type="entry name" value="MALTODEXTRIN IMPORT ATP-BINDING PROTEIN MSMX"/>
    <property type="match status" value="1"/>
</dbReference>
<dbReference type="InterPro" id="IPR003593">
    <property type="entry name" value="AAA+_ATPase"/>
</dbReference>
<dbReference type="InterPro" id="IPR017871">
    <property type="entry name" value="ABC_transporter-like_CS"/>
</dbReference>
<reference evidence="5" key="1">
    <citation type="journal article" date="2015" name="Nature">
        <title>Complex archaea that bridge the gap between prokaryotes and eukaryotes.</title>
        <authorList>
            <person name="Spang A."/>
            <person name="Saw J.H."/>
            <person name="Jorgensen S.L."/>
            <person name="Zaremba-Niedzwiedzka K."/>
            <person name="Martijn J."/>
            <person name="Lind A.E."/>
            <person name="van Eijk R."/>
            <person name="Schleper C."/>
            <person name="Guy L."/>
            <person name="Ettema T.J."/>
        </authorList>
    </citation>
    <scope>NUCLEOTIDE SEQUENCE</scope>
</reference>
<dbReference type="FunFam" id="3.40.50.300:FF:000042">
    <property type="entry name" value="Maltose/maltodextrin ABC transporter, ATP-binding protein"/>
    <property type="match status" value="1"/>
</dbReference>
<dbReference type="SUPFAM" id="SSF50331">
    <property type="entry name" value="MOP-like"/>
    <property type="match status" value="1"/>
</dbReference>
<dbReference type="Pfam" id="PF17912">
    <property type="entry name" value="OB_MalK"/>
    <property type="match status" value="1"/>
</dbReference>
<dbReference type="InterPro" id="IPR040582">
    <property type="entry name" value="OB_MalK-like"/>
</dbReference>
<dbReference type="InterPro" id="IPR027417">
    <property type="entry name" value="P-loop_NTPase"/>
</dbReference>
<sequence>GLIMAKLVIKNLVKRFGKTTAVNNLNLKIKEGEFVGLLGPSGCGKTTLLRCIAGLETPDEGEIWIGDTLVNGLPPKDRDVAMVFQTYALYPHMTIYGNLAFPLKMGKMPRREIDVKIKKFAQMLDIEELLDRKPTQLSGGQQQRVALGAVIVREPKVFLMDEPLSNIDAKLRVHMRTEIKKLQKDLGVTTLYVTHDQIEAMTMADRIALIIEGTLQQYGSPSDIYNHPANTFVGTFVGSPPMNLIECSLIEMNGLLSLEFGEFVYKLNKNIAGITEKKAEGSELILGIRPEDLTLHLNQVEGSHEGKVSIIEPLGRESVAYVGVGADILKIFVPKTLAFSVKVGDTVWVSFDEDEVHIFDKKSGKILI</sequence>